<protein>
    <recommendedName>
        <fullName evidence="5">Lipoprotein</fullName>
    </recommendedName>
</protein>
<evidence type="ECO:0000313" key="4">
    <source>
        <dbReference type="Proteomes" id="UP000578112"/>
    </source>
</evidence>
<proteinExistence type="predicted"/>
<dbReference type="PROSITE" id="PS51257">
    <property type="entry name" value="PROKAR_LIPOPROTEIN"/>
    <property type="match status" value="1"/>
</dbReference>
<dbReference type="Proteomes" id="UP000578112">
    <property type="component" value="Unassembled WGS sequence"/>
</dbReference>
<keyword evidence="4" id="KW-1185">Reference proteome</keyword>
<accession>A0A7W7I0U4</accession>
<organism evidence="3 4">
    <name type="scientific">Actinoplanes digitatis</name>
    <dbReference type="NCBI Taxonomy" id="1868"/>
    <lineage>
        <taxon>Bacteria</taxon>
        <taxon>Bacillati</taxon>
        <taxon>Actinomycetota</taxon>
        <taxon>Actinomycetes</taxon>
        <taxon>Micromonosporales</taxon>
        <taxon>Micromonosporaceae</taxon>
        <taxon>Actinoplanes</taxon>
    </lineage>
</organism>
<dbReference type="AlphaFoldDB" id="A0A7W7I0U4"/>
<gene>
    <name evidence="3" type="ORF">BJ971_004836</name>
</gene>
<feature type="signal peptide" evidence="2">
    <location>
        <begin position="1"/>
        <end position="21"/>
    </location>
</feature>
<feature type="chain" id="PRO_5039215363" description="Lipoprotein" evidence="2">
    <location>
        <begin position="22"/>
        <end position="218"/>
    </location>
</feature>
<dbReference type="EMBL" id="JACHNH010000001">
    <property type="protein sequence ID" value="MBB4764280.1"/>
    <property type="molecule type" value="Genomic_DNA"/>
</dbReference>
<name>A0A7W7I0U4_9ACTN</name>
<keyword evidence="2" id="KW-0732">Signal</keyword>
<feature type="region of interest" description="Disordered" evidence="1">
    <location>
        <begin position="34"/>
        <end position="66"/>
    </location>
</feature>
<reference evidence="3 4" key="1">
    <citation type="submission" date="2020-08" db="EMBL/GenBank/DDBJ databases">
        <title>Sequencing the genomes of 1000 actinobacteria strains.</title>
        <authorList>
            <person name="Klenk H.-P."/>
        </authorList>
    </citation>
    <scope>NUCLEOTIDE SEQUENCE [LARGE SCALE GENOMIC DNA]</scope>
    <source>
        <strain evidence="3 4">DSM 43149</strain>
    </source>
</reference>
<dbReference type="RefSeq" id="WP_184995484.1">
    <property type="nucleotide sequence ID" value="NZ_BOMK01000048.1"/>
</dbReference>
<evidence type="ECO:0008006" key="5">
    <source>
        <dbReference type="Google" id="ProtNLM"/>
    </source>
</evidence>
<evidence type="ECO:0000313" key="3">
    <source>
        <dbReference type="EMBL" id="MBB4764280.1"/>
    </source>
</evidence>
<evidence type="ECO:0000256" key="2">
    <source>
        <dbReference type="SAM" id="SignalP"/>
    </source>
</evidence>
<sequence>MRTTPLAGAALCLALAAGCNSSVPELDGEAAPIGAASPSAAGASSAPRSAAPSSPAPATTTTAPAAPSVIGPFGVGALKLGMNRKQAEATGLITKWVASAPAGCSVTAHLRDRDRNPGDADVDGDEGNIFYSKERGIQAIDAHVGLHTPEGIKLGSSLDQVKTAYPDWWDADADADAEGNGQDLVDVPGNPRAVYQIAINEFTVVHLALHVRQQDCFE</sequence>
<comment type="caution">
    <text evidence="3">The sequence shown here is derived from an EMBL/GenBank/DDBJ whole genome shotgun (WGS) entry which is preliminary data.</text>
</comment>
<evidence type="ECO:0000256" key="1">
    <source>
        <dbReference type="SAM" id="MobiDB-lite"/>
    </source>
</evidence>